<feature type="compositionally biased region" description="Basic and acidic residues" evidence="1">
    <location>
        <begin position="555"/>
        <end position="566"/>
    </location>
</feature>
<dbReference type="PANTHER" id="PTHR10398">
    <property type="entry name" value="AFADIN"/>
    <property type="match status" value="1"/>
</dbReference>
<dbReference type="InterPro" id="IPR035892">
    <property type="entry name" value="C2_domain_sf"/>
</dbReference>
<dbReference type="Proteomes" id="UP001217089">
    <property type="component" value="Unassembled WGS sequence"/>
</dbReference>
<dbReference type="Pfam" id="PF00168">
    <property type="entry name" value="C2"/>
    <property type="match status" value="1"/>
</dbReference>
<feature type="domain" description="C2" evidence="2">
    <location>
        <begin position="329"/>
        <end position="406"/>
    </location>
</feature>
<dbReference type="PANTHER" id="PTHR10398:SF2">
    <property type="entry name" value="AFADIN"/>
    <property type="match status" value="1"/>
</dbReference>
<dbReference type="InterPro" id="IPR000253">
    <property type="entry name" value="FHA_dom"/>
</dbReference>
<evidence type="ECO:0000256" key="1">
    <source>
        <dbReference type="SAM" id="MobiDB-lite"/>
    </source>
</evidence>
<name>A0ABQ9EVI0_TEGGR</name>
<dbReference type="Pfam" id="PF00498">
    <property type="entry name" value="FHA"/>
    <property type="match status" value="1"/>
</dbReference>
<evidence type="ECO:0000259" key="3">
    <source>
        <dbReference type="Pfam" id="PF00498"/>
    </source>
</evidence>
<organism evidence="4 5">
    <name type="scientific">Tegillarca granosa</name>
    <name type="common">Malaysian cockle</name>
    <name type="synonym">Anadara granosa</name>
    <dbReference type="NCBI Taxonomy" id="220873"/>
    <lineage>
        <taxon>Eukaryota</taxon>
        <taxon>Metazoa</taxon>
        <taxon>Spiralia</taxon>
        <taxon>Lophotrochozoa</taxon>
        <taxon>Mollusca</taxon>
        <taxon>Bivalvia</taxon>
        <taxon>Autobranchia</taxon>
        <taxon>Pteriomorphia</taxon>
        <taxon>Arcoida</taxon>
        <taxon>Arcoidea</taxon>
        <taxon>Arcidae</taxon>
        <taxon>Tegillarca</taxon>
    </lineage>
</organism>
<dbReference type="SUPFAM" id="SSF49562">
    <property type="entry name" value="C2 domain (Calcium/lipid-binding domain, CaLB)"/>
    <property type="match status" value="1"/>
</dbReference>
<feature type="compositionally biased region" description="Acidic residues" evidence="1">
    <location>
        <begin position="511"/>
        <end position="520"/>
    </location>
</feature>
<proteinExistence type="predicted"/>
<dbReference type="Gene3D" id="2.60.200.20">
    <property type="match status" value="1"/>
</dbReference>
<evidence type="ECO:0000259" key="2">
    <source>
        <dbReference type="Pfam" id="PF00168"/>
    </source>
</evidence>
<comment type="caution">
    <text evidence="4">The sequence shown here is derived from an EMBL/GenBank/DDBJ whole genome shotgun (WGS) entry which is preliminary data.</text>
</comment>
<keyword evidence="5" id="KW-1185">Reference proteome</keyword>
<feature type="compositionally biased region" description="Basic and acidic residues" evidence="1">
    <location>
        <begin position="575"/>
        <end position="593"/>
    </location>
</feature>
<evidence type="ECO:0000313" key="4">
    <source>
        <dbReference type="EMBL" id="KAJ8307410.1"/>
    </source>
</evidence>
<protein>
    <submittedName>
        <fullName evidence="4">Uncharacterized protein</fullName>
    </submittedName>
</protein>
<dbReference type="EMBL" id="JARBDR010000793">
    <property type="protein sequence ID" value="KAJ8307410.1"/>
    <property type="molecule type" value="Genomic_DNA"/>
</dbReference>
<accession>A0ABQ9EVI0</accession>
<dbReference type="CDD" id="cd00030">
    <property type="entry name" value="C2"/>
    <property type="match status" value="1"/>
</dbReference>
<feature type="region of interest" description="Disordered" evidence="1">
    <location>
        <begin position="511"/>
        <end position="616"/>
    </location>
</feature>
<dbReference type="SUPFAM" id="SSF49879">
    <property type="entry name" value="SMAD/FHA domain"/>
    <property type="match status" value="1"/>
</dbReference>
<dbReference type="InterPro" id="IPR000008">
    <property type="entry name" value="C2_dom"/>
</dbReference>
<sequence>MAAISEKKKTVPHLSNLNSDEQLSGQIIHFIDGPEKTVGNGKGDPPADIDAHGPSIAERHAVIREEGGKFSVEPCSPETRVLHNGKTIASKTPIAHNDRLIFGTTKYFLFINPKERDSSKIQYPHYTFDLASEEVAKKSGFDVSGSGKSVDDSLLQDDLLDLLPEIQEANDISKDLDKKKKFDLMIVSPDARGELSGRTEAMVKVTDIETKHEWIWPKSKFINRKYKMNEIYLDFQEGDDPWDVEPDKDPFLDDPNSEFPIGSVKVWVQSLAYLIETKEQLDITDYQGKEVGVLNVELLPCDKSGKIYTEKDDIFVEDPRELYGKDVYFEIDIHNARGLPNKFTDVYAKFKIPYTSTEEYCTKKIPNTINPDWNFKQKVVLKQVNDEVLEFLQHSAIMVQIWGKQKPPKQKKTLNTKDALNSAALTKGQVQSANTNVKKVDPDKIKYMMEAAMLRKRQQLMEQKLHSMKKMIETAEQHKKKKISTNLIKDIYHAPTADAADKCIALIPLEKDDDDDDGDDDKQVATLAVGKGKDKKNKKLKDGDHSSSSSDSDSDSGKSDKSDKLAKKLTKTRPKKEPKEKKLSNPETSRKVDNMLSKTPRPGSGKNKKSSACILL</sequence>
<dbReference type="InterPro" id="IPR008984">
    <property type="entry name" value="SMAD_FHA_dom_sf"/>
</dbReference>
<reference evidence="4 5" key="1">
    <citation type="submission" date="2022-12" db="EMBL/GenBank/DDBJ databases">
        <title>Chromosome-level genome of Tegillarca granosa.</title>
        <authorList>
            <person name="Kim J."/>
        </authorList>
    </citation>
    <scope>NUCLEOTIDE SEQUENCE [LARGE SCALE GENOMIC DNA]</scope>
    <source>
        <strain evidence="4">Teg-2019</strain>
        <tissue evidence="4">Adductor muscle</tissue>
    </source>
</reference>
<feature type="domain" description="FHA" evidence="3">
    <location>
        <begin position="41"/>
        <end position="103"/>
    </location>
</feature>
<dbReference type="InterPro" id="IPR028842">
    <property type="entry name" value="Afadin"/>
</dbReference>
<evidence type="ECO:0000313" key="5">
    <source>
        <dbReference type="Proteomes" id="UP001217089"/>
    </source>
</evidence>
<dbReference type="Gene3D" id="2.60.40.150">
    <property type="entry name" value="C2 domain"/>
    <property type="match status" value="1"/>
</dbReference>
<gene>
    <name evidence="4" type="ORF">KUTeg_015494</name>
</gene>